<proteinExistence type="predicted"/>
<sequence>MFLLILQANNKNADKPTTVKRAQTSPPGSPSNFNNDNFDIPMPDAPSTSTSSKSQNSKPGASTIKKVSKPKEPKPPKEPRPKPIPKPIPPPIPHVKLPQYMKPVSNSITSAITSPVVKPLSAYRPSSFKSPAPYRSGSPGASIGINRPGIGAANNNNGSKEGSPTVGAGAFIGLRKPGAFRKPTAFGARPGVGGPGKKTFGSGITPLKRPVED</sequence>
<protein>
    <submittedName>
        <fullName evidence="1">Unnamed protein product</fullName>
    </submittedName>
</protein>
<dbReference type="Proteomes" id="UP001165064">
    <property type="component" value="Unassembled WGS sequence"/>
</dbReference>
<accession>A0ACB5TIF8</accession>
<evidence type="ECO:0000313" key="1">
    <source>
        <dbReference type="EMBL" id="GME89339.1"/>
    </source>
</evidence>
<organism evidence="1 2">
    <name type="scientific">Ambrosiozyma monospora</name>
    <name type="common">Yeast</name>
    <name type="synonym">Endomycopsis monosporus</name>
    <dbReference type="NCBI Taxonomy" id="43982"/>
    <lineage>
        <taxon>Eukaryota</taxon>
        <taxon>Fungi</taxon>
        <taxon>Dikarya</taxon>
        <taxon>Ascomycota</taxon>
        <taxon>Saccharomycotina</taxon>
        <taxon>Pichiomycetes</taxon>
        <taxon>Pichiales</taxon>
        <taxon>Pichiaceae</taxon>
        <taxon>Ambrosiozyma</taxon>
    </lineage>
</organism>
<reference evidence="1" key="1">
    <citation type="submission" date="2023-04" db="EMBL/GenBank/DDBJ databases">
        <title>Ambrosiozyma monospora NBRC 10751.</title>
        <authorList>
            <person name="Ichikawa N."/>
            <person name="Sato H."/>
            <person name="Tonouchi N."/>
        </authorList>
    </citation>
    <scope>NUCLEOTIDE SEQUENCE</scope>
    <source>
        <strain evidence="1">NBRC 10751</strain>
    </source>
</reference>
<comment type="caution">
    <text evidence="1">The sequence shown here is derived from an EMBL/GenBank/DDBJ whole genome shotgun (WGS) entry which is preliminary data.</text>
</comment>
<evidence type="ECO:0000313" key="2">
    <source>
        <dbReference type="Proteomes" id="UP001165064"/>
    </source>
</evidence>
<dbReference type="EMBL" id="BSXS01007568">
    <property type="protein sequence ID" value="GME89339.1"/>
    <property type="molecule type" value="Genomic_DNA"/>
</dbReference>
<keyword evidence="2" id="KW-1185">Reference proteome</keyword>
<name>A0ACB5TIF8_AMBMO</name>
<gene>
    <name evidence="1" type="ORF">Amon02_000848500</name>
</gene>